<evidence type="ECO:0000259" key="4">
    <source>
        <dbReference type="PROSITE" id="PS50026"/>
    </source>
</evidence>
<organism evidence="5 6">
    <name type="scientific">Elaeophora elaphi</name>
    <dbReference type="NCBI Taxonomy" id="1147741"/>
    <lineage>
        <taxon>Eukaryota</taxon>
        <taxon>Metazoa</taxon>
        <taxon>Ecdysozoa</taxon>
        <taxon>Nematoda</taxon>
        <taxon>Chromadorea</taxon>
        <taxon>Rhabditida</taxon>
        <taxon>Spirurina</taxon>
        <taxon>Spiruromorpha</taxon>
        <taxon>Filarioidea</taxon>
        <taxon>Onchocercidae</taxon>
        <taxon>Elaeophora</taxon>
    </lineage>
</organism>
<feature type="domain" description="EGF-like" evidence="4">
    <location>
        <begin position="55"/>
        <end position="89"/>
    </location>
</feature>
<dbReference type="STRING" id="1147741.A0A0R3S6U3"/>
<dbReference type="AlphaFoldDB" id="A0A0R3S6U3"/>
<feature type="compositionally biased region" description="Polar residues" evidence="2">
    <location>
        <begin position="232"/>
        <end position="242"/>
    </location>
</feature>
<feature type="region of interest" description="Disordered" evidence="2">
    <location>
        <begin position="222"/>
        <end position="242"/>
    </location>
</feature>
<keyword evidence="1" id="KW-1015">Disulfide bond</keyword>
<dbReference type="InterPro" id="IPR051830">
    <property type="entry name" value="NOTCH_homolog"/>
</dbReference>
<keyword evidence="5" id="KW-1185">Reference proteome</keyword>
<reference evidence="6" key="1">
    <citation type="submission" date="2017-02" db="UniProtKB">
        <authorList>
            <consortium name="WormBaseParasite"/>
        </authorList>
    </citation>
    <scope>IDENTIFICATION</scope>
</reference>
<protein>
    <submittedName>
        <fullName evidence="6">EGF-like domain-containing protein</fullName>
    </submittedName>
</protein>
<evidence type="ECO:0000313" key="5">
    <source>
        <dbReference type="Proteomes" id="UP000050640"/>
    </source>
</evidence>
<evidence type="ECO:0000256" key="2">
    <source>
        <dbReference type="SAM" id="MobiDB-lite"/>
    </source>
</evidence>
<dbReference type="PROSITE" id="PS50026">
    <property type="entry name" value="EGF_3"/>
    <property type="match status" value="2"/>
</dbReference>
<keyword evidence="3" id="KW-0812">Transmembrane</keyword>
<keyword evidence="1" id="KW-0245">EGF-like domain</keyword>
<feature type="disulfide bond" evidence="1">
    <location>
        <begin position="44"/>
        <end position="53"/>
    </location>
</feature>
<proteinExistence type="predicted"/>
<evidence type="ECO:0000256" key="3">
    <source>
        <dbReference type="SAM" id="Phobius"/>
    </source>
</evidence>
<dbReference type="WBParaSite" id="EEL_0001051501-mRNA-1">
    <property type="protein sequence ID" value="EEL_0001051501-mRNA-1"/>
    <property type="gene ID" value="EEL_0001051501"/>
</dbReference>
<feature type="disulfide bond" evidence="1">
    <location>
        <begin position="79"/>
        <end position="88"/>
    </location>
</feature>
<dbReference type="PANTHER" id="PTHR24033">
    <property type="entry name" value="EGF-LIKE DOMAIN-CONTAINING PROTEIN"/>
    <property type="match status" value="1"/>
</dbReference>
<keyword evidence="3" id="KW-0472">Membrane</keyword>
<feature type="transmembrane region" description="Helical" evidence="3">
    <location>
        <begin position="547"/>
        <end position="572"/>
    </location>
</feature>
<feature type="region of interest" description="Disordered" evidence="2">
    <location>
        <begin position="438"/>
        <end position="465"/>
    </location>
</feature>
<feature type="compositionally biased region" description="Low complexity" evidence="2">
    <location>
        <begin position="222"/>
        <end position="231"/>
    </location>
</feature>
<dbReference type="SMART" id="SM00181">
    <property type="entry name" value="EGF"/>
    <property type="match status" value="3"/>
</dbReference>
<comment type="caution">
    <text evidence="1">Lacks conserved residue(s) required for the propagation of feature annotation.</text>
</comment>
<dbReference type="PANTHER" id="PTHR24033:SF151">
    <property type="entry name" value="NOTCH 2"/>
    <property type="match status" value="1"/>
</dbReference>
<name>A0A0R3S6U3_9BILA</name>
<sequence length="609" mass="66193">MSQAICSCQEGFLGSQCEINLCANVECMNGGICQANGNVPRCQCRPGTTGTFCEQLLCNPKCEQGGTCELTGNVPVCRCPSGTFGINCNIIDTCTSNDEACIEYDNDARCQLDSDNFALISPIPVNATYKCLCLNERSEWTDCKLSKRVHFTTTSTTIATTTSIPNPDFITSTLQPKTSVQPQTTQHIAPLFQNPHLSNLFPNPFLLSPATDATTVSASSVISSDADSQSPNKSGIQTLPPTLNRSVESLPVILPTIPEPSESPILDAKTHIPILLTVSPLFITPKSSLQIHHHLFNMTLKAATPTTVVSSRHPESQDSGNSTGLTDELTSNPIEENSREMSNKLKIENVSAESSLSSPAKEFLATMTSPEMMTSNFSVIQLSTLSELATATSSTPKSTTAIIDGDSSVAEIGPVAPAQPEMEEESISISKISNITKGDNLSDQLMPTTTSFPSTSKIHMEEEEEREENWVWSESFTKTFEEMEQTTMNIEDFTTESGQTFDEDEVKFVKLTVGLPTTTTAIPDFNPPSDGAFRDNDDTARSDTSSWTIVLAIIFALIVLAGACTTLVFRYVRRSRKLHGKYNPAREESILSSSYSMPMATVTKEERLI</sequence>
<feature type="domain" description="EGF-like" evidence="4">
    <location>
        <begin position="18"/>
        <end position="54"/>
    </location>
</feature>
<dbReference type="InterPro" id="IPR000742">
    <property type="entry name" value="EGF"/>
</dbReference>
<dbReference type="CDD" id="cd00054">
    <property type="entry name" value="EGF_CA"/>
    <property type="match status" value="1"/>
</dbReference>
<dbReference type="PROSITE" id="PS00022">
    <property type="entry name" value="EGF_1"/>
    <property type="match status" value="2"/>
</dbReference>
<accession>A0A0R3S6U3</accession>
<dbReference type="Gene3D" id="2.10.25.10">
    <property type="entry name" value="Laminin"/>
    <property type="match status" value="1"/>
</dbReference>
<feature type="region of interest" description="Disordered" evidence="2">
    <location>
        <begin position="308"/>
        <end position="339"/>
    </location>
</feature>
<evidence type="ECO:0000313" key="6">
    <source>
        <dbReference type="WBParaSite" id="EEL_0001051501-mRNA-1"/>
    </source>
</evidence>
<dbReference type="Proteomes" id="UP000050640">
    <property type="component" value="Unplaced"/>
</dbReference>
<dbReference type="SUPFAM" id="SSF57196">
    <property type="entry name" value="EGF/Laminin"/>
    <property type="match status" value="1"/>
</dbReference>
<feature type="compositionally biased region" description="Polar residues" evidence="2">
    <location>
        <begin position="317"/>
        <end position="335"/>
    </location>
</feature>
<evidence type="ECO:0000256" key="1">
    <source>
        <dbReference type="PROSITE-ProRule" id="PRU00076"/>
    </source>
</evidence>
<feature type="disulfide bond" evidence="1">
    <location>
        <begin position="58"/>
        <end position="68"/>
    </location>
</feature>
<feature type="compositionally biased region" description="Polar residues" evidence="2">
    <location>
        <begin position="438"/>
        <end position="457"/>
    </location>
</feature>
<keyword evidence="3" id="KW-1133">Transmembrane helix</keyword>